<organism evidence="2 3">
    <name type="scientific">Nanobsidianus stetteri</name>
    <dbReference type="NCBI Taxonomy" id="1294122"/>
    <lineage>
        <taxon>Archaea</taxon>
        <taxon>Nanobdellota</taxon>
        <taxon>Candidatus Nanoarchaeia</taxon>
        <taxon>Nanoarchaeales</taxon>
        <taxon>Nanopusillaceae</taxon>
        <taxon>Candidatus Nanobsidianus</taxon>
    </lineage>
</organism>
<keyword evidence="1" id="KW-0812">Transmembrane</keyword>
<dbReference type="EMBL" id="APJZ01000007">
    <property type="protein sequence ID" value="EOD42228.1"/>
    <property type="molecule type" value="Genomic_DNA"/>
</dbReference>
<feature type="transmembrane region" description="Helical" evidence="1">
    <location>
        <begin position="7"/>
        <end position="27"/>
    </location>
</feature>
<gene>
    <name evidence="2" type="ORF">Nst1_645</name>
</gene>
<keyword evidence="1" id="KW-1133">Transmembrane helix</keyword>
<evidence type="ECO:0000313" key="3">
    <source>
        <dbReference type="Proteomes" id="UP000053279"/>
    </source>
</evidence>
<proteinExistence type="predicted"/>
<accession>R1E3K3</accession>
<keyword evidence="3" id="KW-1185">Reference proteome</keyword>
<name>R1E3K3_NANST</name>
<protein>
    <submittedName>
        <fullName evidence="2">Uncharacterized protein</fullName>
    </submittedName>
</protein>
<evidence type="ECO:0000256" key="1">
    <source>
        <dbReference type="SAM" id="Phobius"/>
    </source>
</evidence>
<dbReference type="AlphaFoldDB" id="R1E3K3"/>
<dbReference type="Proteomes" id="UP000053279">
    <property type="component" value="Unassembled WGS sequence"/>
</dbReference>
<comment type="caution">
    <text evidence="2">The sequence shown here is derived from an EMBL/GenBank/DDBJ whole genome shotgun (WGS) entry which is preliminary data.</text>
</comment>
<reference evidence="2 3" key="1">
    <citation type="submission" date="2013-02" db="EMBL/GenBank/DDBJ databases">
        <title>Insights into archaeal evolution and symbiosis from the genomes of a Nanoarchaeon and its crenarchaeal host from Yellowstone National Park.</title>
        <authorList>
            <person name="Podar M."/>
            <person name="Makarova K.S."/>
            <person name="Graham D.E."/>
            <person name="Wolf Y.I."/>
            <person name="Koonin E.V."/>
            <person name="Reysenbach A.-L."/>
        </authorList>
    </citation>
    <scope>NUCLEOTIDE SEQUENCE [LARGE SCALE GENOMIC DNA]</scope>
</reference>
<evidence type="ECO:0000313" key="2">
    <source>
        <dbReference type="EMBL" id="EOD42228.1"/>
    </source>
</evidence>
<keyword evidence="1" id="KW-0472">Membrane</keyword>
<sequence length="537" mass="60890">MKNQINTLAFVIIISIIILLIVLVYLLSTSSSSKITQTYNVENQYTLTIQNSVDLLPYIYDNKVNLSYAFLLSYFSSSGNDTYCINQNTCTNISEDLINYFDSIYGNRWNLTIYFIPPVTGWVVQMFIIGGNIGNWDPCSMNPPPDPNGTQWYEWNYTYFFVDNYTENINLPNVYNPITNTPISQTLYGAGWVNATAPFHQSNSISSWGLPTLYNNLDQSQAIQTGFCTPLTKIFPNYNFTEASVYCPQGKWNLFPNFGTSPTSSLPQFFSGWIGIGTPVAGSQYLTDVGYYYYGPPTYKTATDINRLAEFIIPQQYLDKICQEEFGTQQCGSQELIVGSFYRGVVNIPPNCQQVFIDYPWHEVIRLYISFLNKSGEPDYVFLAADPLCEYNLNGKLIDCPTGVFDNIQNVNGIIVGKDCPLVYLMDQNSYAEGLYRFNITKWVIDDRDSNTNQFIISAVYYDPHNGGNGVAMARVYCITNTGNKEELNAYIYQGNEESINLGYPIPPNTNIYVYYIYLPVDVSFLGGYLVAKLTVW</sequence>